<protein>
    <submittedName>
        <fullName evidence="2">Uncharacterized protein</fullName>
    </submittedName>
</protein>
<dbReference type="Proteomes" id="UP000187344">
    <property type="component" value="Unassembled WGS sequence"/>
</dbReference>
<gene>
    <name evidence="2" type="ORF">PEB0149_008350</name>
</gene>
<evidence type="ECO:0000313" key="3">
    <source>
        <dbReference type="Proteomes" id="UP000187344"/>
    </source>
</evidence>
<feature type="region of interest" description="Disordered" evidence="1">
    <location>
        <begin position="90"/>
        <end position="222"/>
    </location>
</feature>
<evidence type="ECO:0000256" key="1">
    <source>
        <dbReference type="SAM" id="MobiDB-lite"/>
    </source>
</evidence>
<dbReference type="RefSeq" id="WP_075870272.1">
    <property type="nucleotide sequence ID" value="NZ_JAMBKA010000028.1"/>
</dbReference>
<sequence>MQPVDATSGTRSLTTVQVAVPSTQTARTDSVVEQIPIVEPRPHYPISASVAEIMAHITELIKEQQTASQEALHQKNLDEARAEMEKLFEAVQGQSGNGLDGKKTDDSTTRFDVDGVAKVDDQKAKVPDAGDNKVTPEVKSGNDANADGTSDQGSSGIQAKDDSSLGGGKVSSKGKTHLPHISFDDKSADKKTTGLKADGSQNPTSTVQADSDTDLSTANSGSFKIDTQVSVNGINPETTKEDI</sequence>
<name>A0A1R0F8V9_9HYPH</name>
<accession>A0A1R0F8V9</accession>
<feature type="compositionally biased region" description="Polar residues" evidence="1">
    <location>
        <begin position="199"/>
        <end position="222"/>
    </location>
</feature>
<feature type="compositionally biased region" description="Polar residues" evidence="1">
    <location>
        <begin position="147"/>
        <end position="157"/>
    </location>
</feature>
<organism evidence="2 3">
    <name type="scientific">Bartonella apis</name>
    <dbReference type="NCBI Taxonomy" id="1686310"/>
    <lineage>
        <taxon>Bacteria</taxon>
        <taxon>Pseudomonadati</taxon>
        <taxon>Pseudomonadota</taxon>
        <taxon>Alphaproteobacteria</taxon>
        <taxon>Hyphomicrobiales</taxon>
        <taxon>Bartonellaceae</taxon>
        <taxon>Bartonella</taxon>
    </lineage>
</organism>
<proteinExistence type="predicted"/>
<feature type="compositionally biased region" description="Basic and acidic residues" evidence="1">
    <location>
        <begin position="100"/>
        <end position="136"/>
    </location>
</feature>
<comment type="caution">
    <text evidence="2">The sequence shown here is derived from an EMBL/GenBank/DDBJ whole genome shotgun (WGS) entry which is preliminary data.</text>
</comment>
<dbReference type="AlphaFoldDB" id="A0A1R0F8V9"/>
<feature type="compositionally biased region" description="Basic and acidic residues" evidence="1">
    <location>
        <begin position="182"/>
        <end position="192"/>
    </location>
</feature>
<reference evidence="2 3" key="1">
    <citation type="submission" date="2016-12" db="EMBL/GenBank/DDBJ databases">
        <title>Comparative genomics of Bartonella apis.</title>
        <authorList>
            <person name="Engel P."/>
        </authorList>
    </citation>
    <scope>NUCLEOTIDE SEQUENCE [LARGE SCALE GENOMIC DNA]</scope>
    <source>
        <strain evidence="2 3">PEB0149</strain>
    </source>
</reference>
<evidence type="ECO:0000313" key="2">
    <source>
        <dbReference type="EMBL" id="OLY43408.1"/>
    </source>
</evidence>
<dbReference type="EMBL" id="LXYT01000002">
    <property type="protein sequence ID" value="OLY43408.1"/>
    <property type="molecule type" value="Genomic_DNA"/>
</dbReference>
<keyword evidence="3" id="KW-1185">Reference proteome</keyword>